<accession>A0A9Q8WHQ7</accession>
<dbReference type="GeneID" id="73343567"/>
<feature type="region of interest" description="Disordered" evidence="1">
    <location>
        <begin position="55"/>
        <end position="81"/>
    </location>
</feature>
<dbReference type="RefSeq" id="XP_049145701.1">
    <property type="nucleotide sequence ID" value="XM_049288557.1"/>
</dbReference>
<evidence type="ECO:0000256" key="1">
    <source>
        <dbReference type="SAM" id="MobiDB-lite"/>
    </source>
</evidence>
<organism evidence="2 3">
    <name type="scientific">Colletotrichum lupini</name>
    <dbReference type="NCBI Taxonomy" id="145971"/>
    <lineage>
        <taxon>Eukaryota</taxon>
        <taxon>Fungi</taxon>
        <taxon>Dikarya</taxon>
        <taxon>Ascomycota</taxon>
        <taxon>Pezizomycotina</taxon>
        <taxon>Sordariomycetes</taxon>
        <taxon>Hypocreomycetidae</taxon>
        <taxon>Glomerellales</taxon>
        <taxon>Glomerellaceae</taxon>
        <taxon>Colletotrichum</taxon>
        <taxon>Colletotrichum acutatum species complex</taxon>
    </lineage>
</organism>
<name>A0A9Q8WHQ7_9PEZI</name>
<reference evidence="2" key="1">
    <citation type="journal article" date="2021" name="Mol. Plant Microbe Interact.">
        <title>Complete Genome Sequence of the Plant-Pathogenic Fungus Colletotrichum lupini.</title>
        <authorList>
            <person name="Baroncelli R."/>
            <person name="Pensec F."/>
            <person name="Da Lio D."/>
            <person name="Boufleur T."/>
            <person name="Vicente I."/>
            <person name="Sarrocco S."/>
            <person name="Picot A."/>
            <person name="Baraldi E."/>
            <person name="Sukno S."/>
            <person name="Thon M."/>
            <person name="Le Floch G."/>
        </authorList>
    </citation>
    <scope>NUCLEOTIDE SEQUENCE</scope>
    <source>
        <strain evidence="2">IMI 504893</strain>
    </source>
</reference>
<evidence type="ECO:0000313" key="2">
    <source>
        <dbReference type="EMBL" id="UQC84083.1"/>
    </source>
</evidence>
<proteinExistence type="predicted"/>
<feature type="compositionally biased region" description="Polar residues" evidence="1">
    <location>
        <begin position="55"/>
        <end position="68"/>
    </location>
</feature>
<protein>
    <submittedName>
        <fullName evidence="2">Uncharacterized protein</fullName>
    </submittedName>
</protein>
<dbReference type="AlphaFoldDB" id="A0A9Q8WHQ7"/>
<gene>
    <name evidence="2" type="ORF">CLUP02_09579</name>
</gene>
<evidence type="ECO:0000313" key="3">
    <source>
        <dbReference type="Proteomes" id="UP000830671"/>
    </source>
</evidence>
<dbReference type="EMBL" id="CP019477">
    <property type="protein sequence ID" value="UQC84083.1"/>
    <property type="molecule type" value="Genomic_DNA"/>
</dbReference>
<dbReference type="Proteomes" id="UP000830671">
    <property type="component" value="Chromosome 5"/>
</dbReference>
<keyword evidence="3" id="KW-1185">Reference proteome</keyword>
<dbReference type="KEGG" id="clup:CLUP02_09579"/>
<sequence length="129" mass="14448">MAPVLGDVAHNRNFERLWPRVPRIEVIPSPGQVGARSGQTKHPVQIKVCCRGTIPQVQYSRSPKSPSTNKDKHQRVDEDDSCLRPIRKLPTFLLQQKLPDKSASFILPAAEIAHTPAINMMHLPGIPYK</sequence>